<sequence length="296" mass="33035">MLVDIVLFSFLFFVSSAVRHSLVIVGTYISNITDFPNYVETTMLDNETVSHYDSNSRRTAPIQQFEEMDQSYLDNFTKQAQLREGQFNGNALELKDYWKRDGKLIAGEGKGKLNPSEKLNQDMCVDCLKIYAQHRDRKVKPVVAVFYSESKCSVLCQAKGFYPKYLNMTWKMGGKELQEDVLVGKTLPSGNRTFQKEAVLTVVPVEGINRQLTCEVAHVTGVITETITVEGPSVGIWFWIAVGEVLVVLVVLVLFLCVWRKCPGCTSSTSCCNQSPAESHEPLQSNADPAPDNNAA</sequence>
<dbReference type="AlphaFoldDB" id="A0ABD1JW51"/>
<dbReference type="InterPro" id="IPR003597">
    <property type="entry name" value="Ig_C1-set"/>
</dbReference>
<keyword evidence="1" id="KW-0325">Glycoprotein</keyword>
<evidence type="ECO:0000256" key="1">
    <source>
        <dbReference type="ARBA" id="ARBA00023180"/>
    </source>
</evidence>
<feature type="compositionally biased region" description="Low complexity" evidence="2">
    <location>
        <begin position="286"/>
        <end position="296"/>
    </location>
</feature>
<dbReference type="PROSITE" id="PS50835">
    <property type="entry name" value="IG_LIKE"/>
    <property type="match status" value="1"/>
</dbReference>
<keyword evidence="7" id="KW-1185">Reference proteome</keyword>
<evidence type="ECO:0000256" key="4">
    <source>
        <dbReference type="SAM" id="SignalP"/>
    </source>
</evidence>
<reference evidence="6 7" key="1">
    <citation type="submission" date="2024-09" db="EMBL/GenBank/DDBJ databases">
        <title>A chromosome-level genome assembly of Gray's grenadier anchovy, Coilia grayii.</title>
        <authorList>
            <person name="Fu Z."/>
        </authorList>
    </citation>
    <scope>NUCLEOTIDE SEQUENCE [LARGE SCALE GENOMIC DNA]</scope>
    <source>
        <strain evidence="6">G4</strain>
        <tissue evidence="6">Muscle</tissue>
    </source>
</reference>
<dbReference type="SUPFAM" id="SSF54452">
    <property type="entry name" value="MHC antigen-recognition domain"/>
    <property type="match status" value="1"/>
</dbReference>
<proteinExistence type="predicted"/>
<keyword evidence="3" id="KW-0472">Membrane</keyword>
<dbReference type="Gene3D" id="3.30.500.10">
    <property type="entry name" value="MHC class I-like antigen recognition-like"/>
    <property type="match status" value="1"/>
</dbReference>
<feature type="transmembrane region" description="Helical" evidence="3">
    <location>
        <begin position="236"/>
        <end position="259"/>
    </location>
</feature>
<gene>
    <name evidence="6" type="ORF">ACEWY4_013370</name>
</gene>
<feature type="signal peptide" evidence="4">
    <location>
        <begin position="1"/>
        <end position="17"/>
    </location>
</feature>
<dbReference type="Pfam" id="PF07654">
    <property type="entry name" value="C1-set"/>
    <property type="match status" value="1"/>
</dbReference>
<dbReference type="PANTHER" id="PTHR16675">
    <property type="entry name" value="MHC CLASS I-RELATED"/>
    <property type="match status" value="1"/>
</dbReference>
<dbReference type="PANTHER" id="PTHR16675:SF235">
    <property type="entry name" value="SHKT DOMAIN-CONTAINING PROTEIN"/>
    <property type="match status" value="1"/>
</dbReference>
<dbReference type="InterPro" id="IPR050208">
    <property type="entry name" value="MHC_class-I_related"/>
</dbReference>
<keyword evidence="3" id="KW-1133">Transmembrane helix</keyword>
<dbReference type="InterPro" id="IPR036179">
    <property type="entry name" value="Ig-like_dom_sf"/>
</dbReference>
<evidence type="ECO:0000259" key="5">
    <source>
        <dbReference type="PROSITE" id="PS50835"/>
    </source>
</evidence>
<comment type="caution">
    <text evidence="6">The sequence shown here is derived from an EMBL/GenBank/DDBJ whole genome shotgun (WGS) entry which is preliminary data.</text>
</comment>
<feature type="chain" id="PRO_5044810739" description="Ig-like domain-containing protein" evidence="4">
    <location>
        <begin position="18"/>
        <end position="296"/>
    </location>
</feature>
<keyword evidence="3" id="KW-0812">Transmembrane</keyword>
<protein>
    <recommendedName>
        <fullName evidence="5">Ig-like domain-containing protein</fullName>
    </recommendedName>
</protein>
<dbReference type="Proteomes" id="UP001591681">
    <property type="component" value="Unassembled WGS sequence"/>
</dbReference>
<evidence type="ECO:0000256" key="2">
    <source>
        <dbReference type="SAM" id="MobiDB-lite"/>
    </source>
</evidence>
<dbReference type="EMBL" id="JBHFQA010000011">
    <property type="protein sequence ID" value="KAL2091107.1"/>
    <property type="molecule type" value="Genomic_DNA"/>
</dbReference>
<dbReference type="SMART" id="SM00407">
    <property type="entry name" value="IGc1"/>
    <property type="match status" value="1"/>
</dbReference>
<dbReference type="SUPFAM" id="SSF48726">
    <property type="entry name" value="Immunoglobulin"/>
    <property type="match status" value="1"/>
</dbReference>
<name>A0ABD1JW51_9TELE</name>
<evidence type="ECO:0000313" key="7">
    <source>
        <dbReference type="Proteomes" id="UP001591681"/>
    </source>
</evidence>
<dbReference type="InterPro" id="IPR011162">
    <property type="entry name" value="MHC_I/II-like_Ag-recog"/>
</dbReference>
<organism evidence="6 7">
    <name type="scientific">Coilia grayii</name>
    <name type="common">Gray's grenadier anchovy</name>
    <dbReference type="NCBI Taxonomy" id="363190"/>
    <lineage>
        <taxon>Eukaryota</taxon>
        <taxon>Metazoa</taxon>
        <taxon>Chordata</taxon>
        <taxon>Craniata</taxon>
        <taxon>Vertebrata</taxon>
        <taxon>Euteleostomi</taxon>
        <taxon>Actinopterygii</taxon>
        <taxon>Neopterygii</taxon>
        <taxon>Teleostei</taxon>
        <taxon>Clupei</taxon>
        <taxon>Clupeiformes</taxon>
        <taxon>Clupeoidei</taxon>
        <taxon>Engraulidae</taxon>
        <taxon>Coilinae</taxon>
        <taxon>Coilia</taxon>
    </lineage>
</organism>
<feature type="region of interest" description="Disordered" evidence="2">
    <location>
        <begin position="277"/>
        <end position="296"/>
    </location>
</feature>
<feature type="domain" description="Ig-like" evidence="5">
    <location>
        <begin position="148"/>
        <end position="230"/>
    </location>
</feature>
<dbReference type="InterPro" id="IPR007110">
    <property type="entry name" value="Ig-like_dom"/>
</dbReference>
<evidence type="ECO:0000256" key="3">
    <source>
        <dbReference type="SAM" id="Phobius"/>
    </source>
</evidence>
<dbReference type="Gene3D" id="2.60.40.10">
    <property type="entry name" value="Immunoglobulins"/>
    <property type="match status" value="1"/>
</dbReference>
<accession>A0ABD1JW51</accession>
<evidence type="ECO:0000313" key="6">
    <source>
        <dbReference type="EMBL" id="KAL2091107.1"/>
    </source>
</evidence>
<keyword evidence="4" id="KW-0732">Signal</keyword>
<dbReference type="InterPro" id="IPR037055">
    <property type="entry name" value="MHC_I-like_Ag-recog_sf"/>
</dbReference>
<dbReference type="InterPro" id="IPR013783">
    <property type="entry name" value="Ig-like_fold"/>
</dbReference>